<dbReference type="Gene3D" id="1.10.520.20">
    <property type="entry name" value="N-terminal domain of the delta subunit of the F1F0-ATP synthase"/>
    <property type="match status" value="1"/>
</dbReference>
<name>E6W3T5_DESIS</name>
<dbReference type="AlphaFoldDB" id="E6W3T5"/>
<dbReference type="InterPro" id="IPR000711">
    <property type="entry name" value="ATPase_OSCP/dsu"/>
</dbReference>
<dbReference type="PANTHER" id="PTHR11910">
    <property type="entry name" value="ATP SYNTHASE DELTA CHAIN"/>
    <property type="match status" value="1"/>
</dbReference>
<dbReference type="HAMAP" id="MF_01416">
    <property type="entry name" value="ATP_synth_delta_bact"/>
    <property type="match status" value="1"/>
</dbReference>
<sequence length="178" mass="19648">MSESIVARRYALAVYELLKAQSATEIFAAEVGAFSREMLSSDELAHFFLNPTVQKRDKITALELSSKGMHSVCARFLVLLAAKGRLGILDAIVRAYENIYNDDRNRVVAQVRCAFPLDDKGLEEIRQALAAITRKEIEVQTEVDETLIGGVCAQIGSVVYDGSLRGHLDKMKDSLVKA</sequence>
<evidence type="ECO:0000313" key="9">
    <source>
        <dbReference type="Proteomes" id="UP000002572"/>
    </source>
</evidence>
<evidence type="ECO:0000256" key="3">
    <source>
        <dbReference type="ARBA" id="ARBA00022781"/>
    </source>
</evidence>
<keyword evidence="7" id="KW-0997">Cell inner membrane</keyword>
<dbReference type="RefSeq" id="WP_013506842.1">
    <property type="nucleotide sequence ID" value="NC_014836.1"/>
</dbReference>
<gene>
    <name evidence="7" type="primary">atpH</name>
    <name evidence="8" type="ordered locus">Selin_2246</name>
</gene>
<evidence type="ECO:0000256" key="7">
    <source>
        <dbReference type="HAMAP-Rule" id="MF_01416"/>
    </source>
</evidence>
<dbReference type="STRING" id="653733.Selin_2246"/>
<keyword evidence="2 7" id="KW-0813">Transport</keyword>
<proteinExistence type="inferred from homology"/>
<dbReference type="KEGG" id="din:Selin_2246"/>
<keyword evidence="3 7" id="KW-0375">Hydrogen ion transport</keyword>
<comment type="subunit">
    <text evidence="7">F-type ATPases have 2 components, F(1) - the catalytic core - and F(0) - the membrane proton channel. F(1) has five subunits: alpha(3), beta(3), gamma(1), delta(1), epsilon(1). F(0) has three main subunits: a(1), b(2) and c(10-14). The alpha and beta chains form an alternating ring which encloses part of the gamma chain. F(1) is attached to F(0) by a central stalk formed by the gamma and epsilon chains, while a peripheral stalk is formed by the delta and b chains.</text>
</comment>
<keyword evidence="7" id="KW-1003">Cell membrane</keyword>
<dbReference type="Proteomes" id="UP000002572">
    <property type="component" value="Chromosome"/>
</dbReference>
<keyword evidence="5 7" id="KW-0472">Membrane</keyword>
<accession>E6W3T5</accession>
<comment type="function">
    <text evidence="7">This protein is part of the stalk that links CF(0) to CF(1). It either transmits conformational changes from CF(0) to CF(1) or is implicated in proton conduction.</text>
</comment>
<evidence type="ECO:0000313" key="8">
    <source>
        <dbReference type="EMBL" id="ADU66966.1"/>
    </source>
</evidence>
<dbReference type="InParanoid" id="E6W3T5"/>
<keyword evidence="7" id="KW-0139">CF(1)</keyword>
<evidence type="ECO:0000256" key="1">
    <source>
        <dbReference type="ARBA" id="ARBA00004370"/>
    </source>
</evidence>
<evidence type="ECO:0000256" key="6">
    <source>
        <dbReference type="ARBA" id="ARBA00023310"/>
    </source>
</evidence>
<dbReference type="InterPro" id="IPR026015">
    <property type="entry name" value="ATP_synth_OSCP/delta_N_sf"/>
</dbReference>
<organism evidence="8 9">
    <name type="scientific">Desulfurispirillum indicum (strain ATCC BAA-1389 / DSM 22839 / S5)</name>
    <dbReference type="NCBI Taxonomy" id="653733"/>
    <lineage>
        <taxon>Bacteria</taxon>
        <taxon>Pseudomonadati</taxon>
        <taxon>Chrysiogenota</taxon>
        <taxon>Chrysiogenia</taxon>
        <taxon>Chrysiogenales</taxon>
        <taxon>Chrysiogenaceae</taxon>
        <taxon>Desulfurispirillum</taxon>
    </lineage>
</organism>
<comment type="function">
    <text evidence="7">F(1)F(0) ATP synthase produces ATP from ADP in the presence of a proton or sodium gradient. F-type ATPases consist of two structural domains, F(1) containing the extramembraneous catalytic core and F(0) containing the membrane proton channel, linked together by a central stalk and a peripheral stalk. During catalysis, ATP synthesis in the catalytic domain of F(1) is coupled via a rotary mechanism of the central stalk subunits to proton translocation.</text>
</comment>
<dbReference type="EMBL" id="CP002432">
    <property type="protein sequence ID" value="ADU66966.1"/>
    <property type="molecule type" value="Genomic_DNA"/>
</dbReference>
<protein>
    <recommendedName>
        <fullName evidence="7">ATP synthase subunit delta</fullName>
    </recommendedName>
    <alternativeName>
        <fullName evidence="7">ATP synthase F(1) sector subunit delta</fullName>
    </alternativeName>
    <alternativeName>
        <fullName evidence="7">F-type ATPase subunit delta</fullName>
        <shortName evidence="7">F-ATPase subunit delta</shortName>
    </alternativeName>
</protein>
<evidence type="ECO:0000256" key="4">
    <source>
        <dbReference type="ARBA" id="ARBA00023065"/>
    </source>
</evidence>
<dbReference type="GO" id="GO:0045259">
    <property type="term" value="C:proton-transporting ATP synthase complex"/>
    <property type="evidence" value="ECO:0007669"/>
    <property type="project" value="UniProtKB-KW"/>
</dbReference>
<keyword evidence="6 7" id="KW-0066">ATP synthesis</keyword>
<dbReference type="SUPFAM" id="SSF47928">
    <property type="entry name" value="N-terminal domain of the delta subunit of the F1F0-ATP synthase"/>
    <property type="match status" value="1"/>
</dbReference>
<reference evidence="8 9" key="1">
    <citation type="submission" date="2010-12" db="EMBL/GenBank/DDBJ databases">
        <title>Complete sequence of Desulfurispirillum indicum S5.</title>
        <authorList>
            <consortium name="US DOE Joint Genome Institute"/>
            <person name="Lucas S."/>
            <person name="Copeland A."/>
            <person name="Lapidus A."/>
            <person name="Cheng J.-F."/>
            <person name="Goodwin L."/>
            <person name="Pitluck S."/>
            <person name="Chertkov O."/>
            <person name="Held B."/>
            <person name="Detter J.C."/>
            <person name="Han C."/>
            <person name="Tapia R."/>
            <person name="Land M."/>
            <person name="Hauser L."/>
            <person name="Kyrpides N."/>
            <person name="Ivanova N."/>
            <person name="Mikhailova N."/>
            <person name="Haggblom M."/>
            <person name="Rauschenbach I."/>
            <person name="Bini E."/>
            <person name="Woyke T."/>
        </authorList>
    </citation>
    <scope>NUCLEOTIDE SEQUENCE [LARGE SCALE GENOMIC DNA]</scope>
    <source>
        <strain evidence="9">ATCC BAA-1389 / DSM 22839 / S5</strain>
    </source>
</reference>
<dbReference type="HOGENOM" id="CLU_085114_2_0_0"/>
<comment type="similarity">
    <text evidence="7">Belongs to the ATPase delta chain family.</text>
</comment>
<dbReference type="Pfam" id="PF00213">
    <property type="entry name" value="OSCP"/>
    <property type="match status" value="1"/>
</dbReference>
<dbReference type="NCBIfam" id="TIGR01145">
    <property type="entry name" value="ATP_synt_delta"/>
    <property type="match status" value="1"/>
</dbReference>
<keyword evidence="4 7" id="KW-0406">Ion transport</keyword>
<dbReference type="PRINTS" id="PR00125">
    <property type="entry name" value="ATPASEDELTA"/>
</dbReference>
<dbReference type="eggNOG" id="COG0712">
    <property type="taxonomic scope" value="Bacteria"/>
</dbReference>
<dbReference type="GO" id="GO:0046933">
    <property type="term" value="F:proton-transporting ATP synthase activity, rotational mechanism"/>
    <property type="evidence" value="ECO:0007669"/>
    <property type="project" value="UniProtKB-UniRule"/>
</dbReference>
<keyword evidence="9" id="KW-1185">Reference proteome</keyword>
<dbReference type="FunCoup" id="E6W3T5">
    <property type="interactions" value="345"/>
</dbReference>
<evidence type="ECO:0000256" key="5">
    <source>
        <dbReference type="ARBA" id="ARBA00023136"/>
    </source>
</evidence>
<comment type="subcellular location">
    <subcellularLocation>
        <location evidence="7">Cell inner membrane</location>
        <topology evidence="7">Peripheral membrane protein</topology>
    </subcellularLocation>
    <subcellularLocation>
        <location evidence="1">Membrane</location>
    </subcellularLocation>
</comment>
<evidence type="ECO:0000256" key="2">
    <source>
        <dbReference type="ARBA" id="ARBA00022448"/>
    </source>
</evidence>
<dbReference type="GO" id="GO:0005886">
    <property type="term" value="C:plasma membrane"/>
    <property type="evidence" value="ECO:0007669"/>
    <property type="project" value="UniProtKB-SubCell"/>
</dbReference>